<dbReference type="SUPFAM" id="SSF48371">
    <property type="entry name" value="ARM repeat"/>
    <property type="match status" value="1"/>
</dbReference>
<proteinExistence type="predicted"/>
<dbReference type="EMBL" id="UYRU01091798">
    <property type="protein sequence ID" value="VDN37840.1"/>
    <property type="molecule type" value="Genomic_DNA"/>
</dbReference>
<dbReference type="OrthoDB" id="448649at2759"/>
<reference evidence="1 2" key="1">
    <citation type="submission" date="2018-11" db="EMBL/GenBank/DDBJ databases">
        <authorList>
            <consortium name="Pathogen Informatics"/>
        </authorList>
    </citation>
    <scope>NUCLEOTIDE SEQUENCE [LARGE SCALE GENOMIC DNA]</scope>
</reference>
<dbReference type="AlphaFoldDB" id="A0A3P7NCH7"/>
<evidence type="ECO:0000313" key="1">
    <source>
        <dbReference type="EMBL" id="VDN37840.1"/>
    </source>
</evidence>
<gene>
    <name evidence="1" type="ORF">DILT_LOCUS17442</name>
</gene>
<dbReference type="Gene3D" id="1.25.10.10">
    <property type="entry name" value="Leucine-rich Repeat Variant"/>
    <property type="match status" value="1"/>
</dbReference>
<dbReference type="Proteomes" id="UP000281553">
    <property type="component" value="Unassembled WGS sequence"/>
</dbReference>
<name>A0A3P7NCH7_DIBLA</name>
<accession>A0A3P7NCH7</accession>
<organism evidence="1 2">
    <name type="scientific">Dibothriocephalus latus</name>
    <name type="common">Fish tapeworm</name>
    <name type="synonym">Diphyllobothrium latum</name>
    <dbReference type="NCBI Taxonomy" id="60516"/>
    <lineage>
        <taxon>Eukaryota</taxon>
        <taxon>Metazoa</taxon>
        <taxon>Spiralia</taxon>
        <taxon>Lophotrochozoa</taxon>
        <taxon>Platyhelminthes</taxon>
        <taxon>Cestoda</taxon>
        <taxon>Eucestoda</taxon>
        <taxon>Diphyllobothriidea</taxon>
        <taxon>Diphyllobothriidae</taxon>
        <taxon>Dibothriocephalus</taxon>
    </lineage>
</organism>
<dbReference type="InterPro" id="IPR011989">
    <property type="entry name" value="ARM-like"/>
</dbReference>
<protein>
    <submittedName>
        <fullName evidence="1">Uncharacterized protein</fullName>
    </submittedName>
</protein>
<sequence>MDPSSPADKNGINYLHILLLELVLSDIESNDKTQRDSPATVDDEHSHKMNLQFDASNKFRTYRELKKDYETIISSVKTEAQIIQRLFNEYETSSSEETKNIVLQDLAEYLHQFDNAVDFANSGNLSKLVQELPDVPLPRKVYIARCLSSALQGYVCCRSLQLIKTTWYFFLVSYLNALRTHSALGSDGSAEDGKRGCIRLPNSCLSPPKKWVSSVQGRLPPFD</sequence>
<keyword evidence="2" id="KW-1185">Reference proteome</keyword>
<dbReference type="InterPro" id="IPR016024">
    <property type="entry name" value="ARM-type_fold"/>
</dbReference>
<evidence type="ECO:0000313" key="2">
    <source>
        <dbReference type="Proteomes" id="UP000281553"/>
    </source>
</evidence>